<dbReference type="InterPro" id="IPR011227">
    <property type="entry name" value="UCP029730"/>
</dbReference>
<keyword evidence="2" id="KW-0378">Hydrolase</keyword>
<dbReference type="EMBL" id="FXXP01000001">
    <property type="protein sequence ID" value="SMX26894.1"/>
    <property type="molecule type" value="Genomic_DNA"/>
</dbReference>
<feature type="chain" id="PRO_5012827992" evidence="1">
    <location>
        <begin position="20"/>
        <end position="275"/>
    </location>
</feature>
<evidence type="ECO:0000313" key="2">
    <source>
        <dbReference type="EMBL" id="SMX26894.1"/>
    </source>
</evidence>
<dbReference type="Gene3D" id="3.40.630.40">
    <property type="entry name" value="Zn-dependent exopeptidases"/>
    <property type="match status" value="1"/>
</dbReference>
<dbReference type="Proteomes" id="UP000225972">
    <property type="component" value="Unassembled WGS sequence"/>
</dbReference>
<name>A0A238J9K2_9RHOB</name>
<reference evidence="3" key="1">
    <citation type="submission" date="2017-05" db="EMBL/GenBank/DDBJ databases">
        <authorList>
            <person name="Rodrigo-Torres L."/>
            <person name="Arahal R. D."/>
            <person name="Lucena T."/>
        </authorList>
    </citation>
    <scope>NUCLEOTIDE SEQUENCE [LARGE SCALE GENOMIC DNA]</scope>
    <source>
        <strain evidence="3">CECT 8649</strain>
    </source>
</reference>
<accession>A0A238J9K2</accession>
<evidence type="ECO:0000256" key="1">
    <source>
        <dbReference type="SAM" id="SignalP"/>
    </source>
</evidence>
<feature type="signal peptide" evidence="1">
    <location>
        <begin position="1"/>
        <end position="19"/>
    </location>
</feature>
<dbReference type="InterPro" id="IPR007709">
    <property type="entry name" value="N-FG_amidohydro"/>
</dbReference>
<dbReference type="PIRSF" id="PIRSF029730">
    <property type="entry name" value="UCP029730"/>
    <property type="match status" value="1"/>
</dbReference>
<dbReference type="AlphaFoldDB" id="A0A238J9K2"/>
<keyword evidence="3" id="KW-1185">Reference proteome</keyword>
<evidence type="ECO:0000313" key="3">
    <source>
        <dbReference type="Proteomes" id="UP000225972"/>
    </source>
</evidence>
<proteinExistence type="predicted"/>
<dbReference type="Pfam" id="PF05013">
    <property type="entry name" value="FGase"/>
    <property type="match status" value="1"/>
</dbReference>
<protein>
    <submittedName>
        <fullName evidence="2">N-formylglutamate amidohydrolase</fullName>
    </submittedName>
</protein>
<organism evidence="2 3">
    <name type="scientific">Pelagimonas phthalicica</name>
    <dbReference type="NCBI Taxonomy" id="1037362"/>
    <lineage>
        <taxon>Bacteria</taxon>
        <taxon>Pseudomonadati</taxon>
        <taxon>Pseudomonadota</taxon>
        <taxon>Alphaproteobacteria</taxon>
        <taxon>Rhodobacterales</taxon>
        <taxon>Roseobacteraceae</taxon>
        <taxon>Pelagimonas</taxon>
    </lineage>
</organism>
<dbReference type="SUPFAM" id="SSF53187">
    <property type="entry name" value="Zn-dependent exopeptidases"/>
    <property type="match status" value="1"/>
</dbReference>
<sequence length="275" mass="30607">MLSLTACAAYCLFPFAAQLPYVLAITDDGKMTYKPYHIEGANRKSRWLITCDHARNTVPPDLGGSLGLPAEDMARHIAFDPGAEGVSLALGEALGAPVLLGNFSRLVIDPNRGEDDPTLLMKLYDGSVIPGNRHADAAERERRLNAYYRPYHKALSELASKHEDTVIVAVHSFTRQLRGRPTRPWHIGVLHAWDSRLSDPFIDLLEAEPDLTVGRNEPYPGHLPGDAVDRHALKHGRNNTLIELRNDLIETDQQQQHWGQRLAPLLEQALTKVPD</sequence>
<gene>
    <name evidence="2" type="ORF">TRP8649_00992</name>
</gene>
<dbReference type="GO" id="GO:0016787">
    <property type="term" value="F:hydrolase activity"/>
    <property type="evidence" value="ECO:0007669"/>
    <property type="project" value="UniProtKB-KW"/>
</dbReference>
<keyword evidence="1" id="KW-0732">Signal</keyword>